<dbReference type="EMBL" id="JBHUHR010000045">
    <property type="protein sequence ID" value="MFD2036641.1"/>
    <property type="molecule type" value="Genomic_DNA"/>
</dbReference>
<accession>A0ABW4VSK0</accession>
<dbReference type="Proteomes" id="UP001597361">
    <property type="component" value="Unassembled WGS sequence"/>
</dbReference>
<evidence type="ECO:0000313" key="1">
    <source>
        <dbReference type="EMBL" id="MFD2036641.1"/>
    </source>
</evidence>
<dbReference type="Gene3D" id="2.40.128.110">
    <property type="entry name" value="Lipid/polyisoprenoid-binding, YceI-like"/>
    <property type="match status" value="1"/>
</dbReference>
<dbReference type="InterPro" id="IPR036761">
    <property type="entry name" value="TTHA0802/YceI-like_sf"/>
</dbReference>
<name>A0ABW4VSK0_9BACT</name>
<proteinExistence type="predicted"/>
<reference evidence="2" key="1">
    <citation type="journal article" date="2019" name="Int. J. Syst. Evol. Microbiol.">
        <title>The Global Catalogue of Microorganisms (GCM) 10K type strain sequencing project: providing services to taxonomists for standard genome sequencing and annotation.</title>
        <authorList>
            <consortium name="The Broad Institute Genomics Platform"/>
            <consortium name="The Broad Institute Genome Sequencing Center for Infectious Disease"/>
            <person name="Wu L."/>
            <person name="Ma J."/>
        </authorList>
    </citation>
    <scope>NUCLEOTIDE SEQUENCE [LARGE SCALE GENOMIC DNA]</scope>
    <source>
        <strain evidence="2">CGMCC 1.15180</strain>
    </source>
</reference>
<evidence type="ECO:0000313" key="2">
    <source>
        <dbReference type="Proteomes" id="UP001597361"/>
    </source>
</evidence>
<evidence type="ECO:0008006" key="3">
    <source>
        <dbReference type="Google" id="ProtNLM"/>
    </source>
</evidence>
<protein>
    <recommendedName>
        <fullName evidence="3">YceI-like domain-containing protein</fullName>
    </recommendedName>
</protein>
<gene>
    <name evidence="1" type="ORF">ACFSKL_17690</name>
</gene>
<dbReference type="SUPFAM" id="SSF101874">
    <property type="entry name" value="YceI-like"/>
    <property type="match status" value="1"/>
</dbReference>
<sequence>MRVLIILVLIFSYPTSREKQLVITEKVISVSGQTSLGGFTCNYTNESFKDTLFINSSKSGNPIVFDIPIQDFGCGNFLLNKDFRKTIKAEKYPHAKVTVNNLRENGSDYTCDVSVNLVGKKLEYKSLHLKTSKDQLTGNISINFDELDLSPPNKLGGLIKVEEQLNLEIKLGY</sequence>
<dbReference type="RefSeq" id="WP_376887855.1">
    <property type="nucleotide sequence ID" value="NZ_JBHUHR010000045.1"/>
</dbReference>
<organism evidence="1 2">
    <name type="scientific">Belliella marina</name>
    <dbReference type="NCBI Taxonomy" id="1644146"/>
    <lineage>
        <taxon>Bacteria</taxon>
        <taxon>Pseudomonadati</taxon>
        <taxon>Bacteroidota</taxon>
        <taxon>Cytophagia</taxon>
        <taxon>Cytophagales</taxon>
        <taxon>Cyclobacteriaceae</taxon>
        <taxon>Belliella</taxon>
    </lineage>
</organism>
<comment type="caution">
    <text evidence="1">The sequence shown here is derived from an EMBL/GenBank/DDBJ whole genome shotgun (WGS) entry which is preliminary data.</text>
</comment>
<keyword evidence="2" id="KW-1185">Reference proteome</keyword>